<evidence type="ECO:0000256" key="3">
    <source>
        <dbReference type="ARBA" id="ARBA00022741"/>
    </source>
</evidence>
<keyword evidence="4" id="KW-0067">ATP-binding</keyword>
<protein>
    <recommendedName>
        <fullName evidence="7">AMP-binding enzyme C-terminal domain-containing protein</fullName>
    </recommendedName>
</protein>
<dbReference type="PANTHER" id="PTHR43272">
    <property type="entry name" value="LONG-CHAIN-FATTY-ACID--COA LIGASE"/>
    <property type="match status" value="1"/>
</dbReference>
<dbReference type="GO" id="GO:0005783">
    <property type="term" value="C:endoplasmic reticulum"/>
    <property type="evidence" value="ECO:0007669"/>
    <property type="project" value="TreeGrafter"/>
</dbReference>
<proteinExistence type="inferred from homology"/>
<dbReference type="GO" id="GO:0030182">
    <property type="term" value="P:neuron differentiation"/>
    <property type="evidence" value="ECO:0007669"/>
    <property type="project" value="TreeGrafter"/>
</dbReference>
<keyword evidence="2" id="KW-0436">Ligase</keyword>
<dbReference type="GO" id="GO:0005524">
    <property type="term" value="F:ATP binding"/>
    <property type="evidence" value="ECO:0007669"/>
    <property type="project" value="UniProtKB-KW"/>
</dbReference>
<dbReference type="GO" id="GO:0004467">
    <property type="term" value="F:long-chain fatty acid-CoA ligase activity"/>
    <property type="evidence" value="ECO:0007669"/>
    <property type="project" value="TreeGrafter"/>
</dbReference>
<dbReference type="EMBL" id="WIXE01011570">
    <property type="protein sequence ID" value="KAK5976668.1"/>
    <property type="molecule type" value="Genomic_DNA"/>
</dbReference>
<name>A0AAN8IMY0_TRICO</name>
<keyword evidence="3" id="KW-0547">Nucleotide-binding</keyword>
<gene>
    <name evidence="5" type="ORF">GCK32_017558</name>
</gene>
<accession>A0AAN8IMY0</accession>
<dbReference type="GO" id="GO:0035336">
    <property type="term" value="P:long-chain fatty-acyl-CoA metabolic process"/>
    <property type="evidence" value="ECO:0007669"/>
    <property type="project" value="TreeGrafter"/>
</dbReference>
<keyword evidence="6" id="KW-1185">Reference proteome</keyword>
<comment type="similarity">
    <text evidence="1">Belongs to the ATP-dependent AMP-binding enzyme family.</text>
</comment>
<evidence type="ECO:0000256" key="4">
    <source>
        <dbReference type="ARBA" id="ARBA00022840"/>
    </source>
</evidence>
<organism evidence="5 6">
    <name type="scientific">Trichostrongylus colubriformis</name>
    <name type="common">Black scour worm</name>
    <dbReference type="NCBI Taxonomy" id="6319"/>
    <lineage>
        <taxon>Eukaryota</taxon>
        <taxon>Metazoa</taxon>
        <taxon>Ecdysozoa</taxon>
        <taxon>Nematoda</taxon>
        <taxon>Chromadorea</taxon>
        <taxon>Rhabditida</taxon>
        <taxon>Rhabditina</taxon>
        <taxon>Rhabditomorpha</taxon>
        <taxon>Strongyloidea</taxon>
        <taxon>Trichostrongylidae</taxon>
        <taxon>Trichostrongylus</taxon>
    </lineage>
</organism>
<evidence type="ECO:0000256" key="2">
    <source>
        <dbReference type="ARBA" id="ARBA00022598"/>
    </source>
</evidence>
<evidence type="ECO:0008006" key="7">
    <source>
        <dbReference type="Google" id="ProtNLM"/>
    </source>
</evidence>
<evidence type="ECO:0000313" key="5">
    <source>
        <dbReference type="EMBL" id="KAK5976668.1"/>
    </source>
</evidence>
<dbReference type="GO" id="GO:0005886">
    <property type="term" value="C:plasma membrane"/>
    <property type="evidence" value="ECO:0007669"/>
    <property type="project" value="TreeGrafter"/>
</dbReference>
<dbReference type="GO" id="GO:0005811">
    <property type="term" value="C:lipid droplet"/>
    <property type="evidence" value="ECO:0007669"/>
    <property type="project" value="TreeGrafter"/>
</dbReference>
<comment type="caution">
    <text evidence="5">The sequence shown here is derived from an EMBL/GenBank/DDBJ whole genome shotgun (WGS) entry which is preliminary data.</text>
</comment>
<dbReference type="Proteomes" id="UP001331761">
    <property type="component" value="Unassembled WGS sequence"/>
</dbReference>
<dbReference type="PANTHER" id="PTHR43272:SF83">
    <property type="entry name" value="ACYL-COA SYNTHETASE LONG-CHAIN, ISOFORM J"/>
    <property type="match status" value="1"/>
</dbReference>
<evidence type="ECO:0000313" key="6">
    <source>
        <dbReference type="Proteomes" id="UP001331761"/>
    </source>
</evidence>
<sequence>MGISDDDIEELCKNEDLVNAVLKDIQSDVSGKLQRVEIPKKILLCPEPWTPASGLVTEALKLKRKAIEKAFHKEIEELYR</sequence>
<evidence type="ECO:0000256" key="1">
    <source>
        <dbReference type="ARBA" id="ARBA00006432"/>
    </source>
</evidence>
<dbReference type="AlphaFoldDB" id="A0AAN8IMY0"/>
<reference evidence="5 6" key="1">
    <citation type="submission" date="2019-10" db="EMBL/GenBank/DDBJ databases">
        <title>Assembly and Annotation for the nematode Trichostrongylus colubriformis.</title>
        <authorList>
            <person name="Martin J."/>
        </authorList>
    </citation>
    <scope>NUCLEOTIDE SEQUENCE [LARGE SCALE GENOMIC DNA]</scope>
    <source>
        <strain evidence="5">G859</strain>
        <tissue evidence="5">Whole worm</tissue>
    </source>
</reference>